<feature type="transmembrane region" description="Helical" evidence="6">
    <location>
        <begin position="93"/>
        <end position="114"/>
    </location>
</feature>
<feature type="transmembrane region" description="Helical" evidence="6">
    <location>
        <begin position="234"/>
        <end position="252"/>
    </location>
</feature>
<evidence type="ECO:0000313" key="7">
    <source>
        <dbReference type="EMBL" id="GBN17777.1"/>
    </source>
</evidence>
<gene>
    <name evidence="7" type="primary">serinc5_2</name>
    <name evidence="8" type="synonym">serinc5_0</name>
    <name evidence="8" type="ORF">AVEN_122309_1</name>
    <name evidence="7" type="ORF">AVEN_197620_1</name>
</gene>
<reference evidence="7 9" key="1">
    <citation type="journal article" date="2019" name="Sci. Rep.">
        <title>Orb-weaving spider Araneus ventricosus genome elucidates the spidroin gene catalogue.</title>
        <authorList>
            <person name="Kono N."/>
            <person name="Nakamura H."/>
            <person name="Ohtoshi R."/>
            <person name="Moran D.A.P."/>
            <person name="Shinohara A."/>
            <person name="Yoshida Y."/>
            <person name="Fujiwara M."/>
            <person name="Mori M."/>
            <person name="Tomita M."/>
            <person name="Arakawa K."/>
        </authorList>
    </citation>
    <scope>NUCLEOTIDE SEQUENCE [LARGE SCALE GENOMIC DNA]</scope>
</reference>
<dbReference type="PANTHER" id="PTHR10383">
    <property type="entry name" value="SERINE INCORPORATOR"/>
    <property type="match status" value="1"/>
</dbReference>
<evidence type="ECO:0000256" key="1">
    <source>
        <dbReference type="ARBA" id="ARBA00004141"/>
    </source>
</evidence>
<dbReference type="PANTHER" id="PTHR10383:SF9">
    <property type="entry name" value="SERINE INCORPORATOR, ISOFORM F"/>
    <property type="match status" value="1"/>
</dbReference>
<evidence type="ECO:0000256" key="4">
    <source>
        <dbReference type="ARBA" id="ARBA00022989"/>
    </source>
</evidence>
<evidence type="ECO:0000313" key="8">
    <source>
        <dbReference type="EMBL" id="GBN17829.1"/>
    </source>
</evidence>
<feature type="transmembrane region" description="Helical" evidence="6">
    <location>
        <begin position="196"/>
        <end position="219"/>
    </location>
</feature>
<feature type="transmembrane region" description="Helical" evidence="6">
    <location>
        <begin position="394"/>
        <end position="412"/>
    </location>
</feature>
<organism evidence="7 9">
    <name type="scientific">Araneus ventricosus</name>
    <name type="common">Orbweaver spider</name>
    <name type="synonym">Epeira ventricosa</name>
    <dbReference type="NCBI Taxonomy" id="182803"/>
    <lineage>
        <taxon>Eukaryota</taxon>
        <taxon>Metazoa</taxon>
        <taxon>Ecdysozoa</taxon>
        <taxon>Arthropoda</taxon>
        <taxon>Chelicerata</taxon>
        <taxon>Arachnida</taxon>
        <taxon>Araneae</taxon>
        <taxon>Araneomorphae</taxon>
        <taxon>Entelegynae</taxon>
        <taxon>Araneoidea</taxon>
        <taxon>Araneidae</taxon>
        <taxon>Araneus</taxon>
    </lineage>
</organism>
<dbReference type="GO" id="GO:0016020">
    <property type="term" value="C:membrane"/>
    <property type="evidence" value="ECO:0007669"/>
    <property type="project" value="UniProtKB-SubCell"/>
</dbReference>
<comment type="caution">
    <text evidence="7">The sequence shown here is derived from an EMBL/GenBank/DDBJ whole genome shotgun (WGS) entry which is preliminary data.</text>
</comment>
<keyword evidence="3 6" id="KW-0812">Transmembrane</keyword>
<proteinExistence type="inferred from homology"/>
<feature type="transmembrane region" description="Helical" evidence="6">
    <location>
        <begin position="155"/>
        <end position="175"/>
    </location>
</feature>
<evidence type="ECO:0000256" key="6">
    <source>
        <dbReference type="SAM" id="Phobius"/>
    </source>
</evidence>
<sequence>MGGRCQGQLGCCCGCRPCRLCCGFLPAIKESTSTRLMYTLFLLLGTLLMCVMLTQDVQDKIIENFPQYNVTCITLKAGENCDLLVGYMAVYRVSFGMAAFFFIMAFFTIGISTSDSCRSGLHNGMWCYKLLILCSICAGIFLIPSEHLNHFGHIWMYISMGGASVFIIIQLMLIVDFAHAWTDNWLRRVADGGSRCWFVAMVFCAMIIYTAVVIGIVMIAQNYTRAEGCSANKLFIGVNGGLCLLCSFISVMPCVEKNTGDSRAGLLQSSVISAYVVYLTWSALSSEPTLAGTGVGTQLERVFPEDEEFCGPSDVSFLSNKDIICYGGVVITFLIVINSTLRTSHFSYKLGIRAPDPTDCCTCCDKSSSRRASSRVDEEGGQNVLRNEIEGVTYSYAFFHVMFFLASLYIMMQLTHWFRPEQANLITFERNWAAVWVKMASSWACIAIYLLTLFTPELCPGRLNRSRSARNKDLEMSRVRRNSSSSR</sequence>
<feature type="transmembrane region" description="Helical" evidence="6">
    <location>
        <begin position="264"/>
        <end position="284"/>
    </location>
</feature>
<dbReference type="AlphaFoldDB" id="A0A4Y2LWK1"/>
<comment type="subcellular location">
    <subcellularLocation>
        <location evidence="1">Membrane</location>
        <topology evidence="1">Multi-pass membrane protein</topology>
    </subcellularLocation>
</comment>
<name>A0A4Y2LWK1_ARAVE</name>
<feature type="transmembrane region" description="Helical" evidence="6">
    <location>
        <begin position="126"/>
        <end position="143"/>
    </location>
</feature>
<keyword evidence="5 6" id="KW-0472">Membrane</keyword>
<feature type="transmembrane region" description="Helical" evidence="6">
    <location>
        <begin position="36"/>
        <end position="54"/>
    </location>
</feature>
<keyword evidence="4 6" id="KW-1133">Transmembrane helix</keyword>
<keyword evidence="9" id="KW-1185">Reference proteome</keyword>
<dbReference type="OrthoDB" id="6422252at2759"/>
<dbReference type="Pfam" id="PF03348">
    <property type="entry name" value="Serinc"/>
    <property type="match status" value="1"/>
</dbReference>
<comment type="similarity">
    <text evidence="2">Belongs to the TDE1 family.</text>
</comment>
<dbReference type="EMBL" id="BGPR01006296">
    <property type="protein sequence ID" value="GBN17777.1"/>
    <property type="molecule type" value="Genomic_DNA"/>
</dbReference>
<feature type="transmembrane region" description="Helical" evidence="6">
    <location>
        <begin position="323"/>
        <end position="341"/>
    </location>
</feature>
<evidence type="ECO:0000313" key="9">
    <source>
        <dbReference type="Proteomes" id="UP000499080"/>
    </source>
</evidence>
<dbReference type="Proteomes" id="UP000499080">
    <property type="component" value="Unassembled WGS sequence"/>
</dbReference>
<evidence type="ECO:0000256" key="3">
    <source>
        <dbReference type="ARBA" id="ARBA00022692"/>
    </source>
</evidence>
<evidence type="ECO:0000256" key="5">
    <source>
        <dbReference type="ARBA" id="ARBA00023136"/>
    </source>
</evidence>
<accession>A0A4Y2LWK1</accession>
<protein>
    <submittedName>
        <fullName evidence="7">Serine incorporator 5</fullName>
    </submittedName>
</protein>
<dbReference type="InterPro" id="IPR005016">
    <property type="entry name" value="TDE1/TMS"/>
</dbReference>
<feature type="transmembrane region" description="Helical" evidence="6">
    <location>
        <begin position="432"/>
        <end position="455"/>
    </location>
</feature>
<dbReference type="EMBL" id="BGPR01006301">
    <property type="protein sequence ID" value="GBN17829.1"/>
    <property type="molecule type" value="Genomic_DNA"/>
</dbReference>
<evidence type="ECO:0000256" key="2">
    <source>
        <dbReference type="ARBA" id="ARBA00006665"/>
    </source>
</evidence>